<sequence>MYKRKIKASPVKDLYKVPSHKNGSVMLVESWLERNACYYLEYSTSVEGYESQPYGFYYSYKGKIFPYTPDFRVIDYIRGDFYIEVKSSISLNEGPLTEDFFNRFESKVAAAKKLGYELLLVTDRQLNAAPLIDNLKLLRRYSGYGESTPEHADVLAAVRSAEKVSIGEIVKNLGMDYDSVFDIVLGYIARHELFINLMKLDISADSIVSYKELSSEDGGLNSSPCDEFEEFFKVNTRRPRNKFFCIDNFNELGNGNKECECLLEEKPFNDDLRKVAVKRLQYIKYIEKNIRGGWTKKNIEPLLEEIRKSVSEPVPSWRTLVYWRERYLSAEGGIGSLIPKFHHRGRREDRTSHEELECFNRSVDEKFLRLERLSVIKCYRYYLSLVAKLNCTLESSAQIGPVSLSAYYARIKKLPQYDVVAARFGKQFADKQFRVVGSHVPLTRVMERVEMDHTKLDVFLIDDSLDVILGRPYLTAMIDSYSGCIVGIYLSFSPPSYLSVSSCLFNALRNKESVLSNYEEVEGEWPCEGKIETLVVDNGKEFWSKNMEFACASLSTEVQYNPVRQPWLKPKVERIFKTINSDFVHTVPGTCFSNVAEKKEYNPEKHAVMRFSDFMEALHIWIVDIYHCSPGLKCSFPPIYRWMESVKDRPIKKYEKSEEKKLKVELGVTEFLKLQQSGVEFRGVRYTNKELVEFMKERKVGDKGKKVLVKIDPHDITSVYIYNDISNKYFKVDSVSPSGYMRGLSLFEHEVCRRYVTRLLHKIVDDSSLMRARERIHRKIDNAVRSGDKLKKGYRKVVGSAVAARFSGISSDNQRSLIDINKEEQEIKLLTENDKSLSKNEGEDSIIGRNWDDVEPY</sequence>
<dbReference type="Proteomes" id="UP001595640">
    <property type="component" value="Unassembled WGS sequence"/>
</dbReference>
<dbReference type="InterPro" id="IPR012337">
    <property type="entry name" value="RNaseH-like_sf"/>
</dbReference>
<dbReference type="InterPro" id="IPR015378">
    <property type="entry name" value="Transposase-like_Mu_C"/>
</dbReference>
<organism evidence="3 4">
    <name type="scientific">Modicisalibacter luteus</name>
    <dbReference type="NCBI Taxonomy" id="453962"/>
    <lineage>
        <taxon>Bacteria</taxon>
        <taxon>Pseudomonadati</taxon>
        <taxon>Pseudomonadota</taxon>
        <taxon>Gammaproteobacteria</taxon>
        <taxon>Oceanospirillales</taxon>
        <taxon>Halomonadaceae</taxon>
        <taxon>Modicisalibacter</taxon>
    </lineage>
</organism>
<dbReference type="Pfam" id="PF09299">
    <property type="entry name" value="Mu-transpos_C"/>
    <property type="match status" value="1"/>
</dbReference>
<dbReference type="SUPFAM" id="SSF50610">
    <property type="entry name" value="mu transposase, C-terminal domain"/>
    <property type="match status" value="1"/>
</dbReference>
<proteinExistence type="predicted"/>
<dbReference type="RefSeq" id="WP_169338660.1">
    <property type="nucleotide sequence ID" value="NZ_BMXD01000002.1"/>
</dbReference>
<dbReference type="InterPro" id="IPR036397">
    <property type="entry name" value="RNaseH_sf"/>
</dbReference>
<dbReference type="SUPFAM" id="SSF53098">
    <property type="entry name" value="Ribonuclease H-like"/>
    <property type="match status" value="1"/>
</dbReference>
<dbReference type="EMBL" id="JBHRUH010000015">
    <property type="protein sequence ID" value="MFC3292458.1"/>
    <property type="molecule type" value="Genomic_DNA"/>
</dbReference>
<accession>A0ABV7M2F9</accession>
<evidence type="ECO:0000313" key="4">
    <source>
        <dbReference type="Proteomes" id="UP001595640"/>
    </source>
</evidence>
<dbReference type="PROSITE" id="PS50994">
    <property type="entry name" value="INTEGRASE"/>
    <property type="match status" value="1"/>
</dbReference>
<dbReference type="InterPro" id="IPR009004">
    <property type="entry name" value="Transposase_Mu_C"/>
</dbReference>
<dbReference type="InterPro" id="IPR001584">
    <property type="entry name" value="Integrase_cat-core"/>
</dbReference>
<evidence type="ECO:0000313" key="3">
    <source>
        <dbReference type="EMBL" id="MFC3292458.1"/>
    </source>
</evidence>
<protein>
    <submittedName>
        <fullName evidence="3">Mu transposase C-terminal domain-containing protein</fullName>
    </submittedName>
</protein>
<feature type="domain" description="Integrase catalytic" evidence="2">
    <location>
        <begin position="437"/>
        <end position="583"/>
    </location>
</feature>
<feature type="region of interest" description="Disordered" evidence="1">
    <location>
        <begin position="837"/>
        <end position="857"/>
    </location>
</feature>
<evidence type="ECO:0000256" key="1">
    <source>
        <dbReference type="SAM" id="MobiDB-lite"/>
    </source>
</evidence>
<evidence type="ECO:0000259" key="2">
    <source>
        <dbReference type="PROSITE" id="PS50994"/>
    </source>
</evidence>
<name>A0ABV7M2F9_9GAMM</name>
<comment type="caution">
    <text evidence="3">The sequence shown here is derived from an EMBL/GenBank/DDBJ whole genome shotgun (WGS) entry which is preliminary data.</text>
</comment>
<keyword evidence="4" id="KW-1185">Reference proteome</keyword>
<dbReference type="Gene3D" id="3.30.420.10">
    <property type="entry name" value="Ribonuclease H-like superfamily/Ribonuclease H"/>
    <property type="match status" value="1"/>
</dbReference>
<reference evidence="4" key="1">
    <citation type="journal article" date="2019" name="Int. J. Syst. Evol. Microbiol.">
        <title>The Global Catalogue of Microorganisms (GCM) 10K type strain sequencing project: providing services to taxonomists for standard genome sequencing and annotation.</title>
        <authorList>
            <consortium name="The Broad Institute Genomics Platform"/>
            <consortium name="The Broad Institute Genome Sequencing Center for Infectious Disease"/>
            <person name="Wu L."/>
            <person name="Ma J."/>
        </authorList>
    </citation>
    <scope>NUCLEOTIDE SEQUENCE [LARGE SCALE GENOMIC DNA]</scope>
    <source>
        <strain evidence="4">KCTC 12847</strain>
    </source>
</reference>
<gene>
    <name evidence="3" type="ORF">ACFOEI_10280</name>
</gene>